<proteinExistence type="predicted"/>
<evidence type="ECO:0008006" key="4">
    <source>
        <dbReference type="Google" id="ProtNLM"/>
    </source>
</evidence>
<evidence type="ECO:0000313" key="3">
    <source>
        <dbReference type="Proteomes" id="UP001611383"/>
    </source>
</evidence>
<feature type="compositionally biased region" description="Polar residues" evidence="1">
    <location>
        <begin position="239"/>
        <end position="249"/>
    </location>
</feature>
<evidence type="ECO:0000313" key="2">
    <source>
        <dbReference type="EMBL" id="WNG43013.1"/>
    </source>
</evidence>
<reference evidence="2 3" key="1">
    <citation type="submission" date="2019-08" db="EMBL/GenBank/DDBJ databases">
        <title>Archangium and Cystobacter genomes.</title>
        <authorList>
            <person name="Chen I.-C.K."/>
            <person name="Wielgoss S."/>
        </authorList>
    </citation>
    <scope>NUCLEOTIDE SEQUENCE [LARGE SCALE GENOMIC DNA]</scope>
    <source>
        <strain evidence="2 3">Cbm 6</strain>
    </source>
</reference>
<accession>A0ABY9WH14</accession>
<name>A0ABY9WH14_9BACT</name>
<sequence>MSTRPPTSGIPLLLILLLQAGCATGGPVVSTLGPTRAPVQYAQSTDSATAGCLRNPACYKTLPGEEAIIPWVSRAVDAAHAATTMSVMLEGADIKVVEQVLTDCAQKANEKVNKEDKELQGREPTREQCRKVVSMEGGKEVTRAMELGVRKHEVALECARKAFAERFTQNVRVEPTYQKDSSSGLWRWVDPKQVEEWLQLGLTSMLWGALVPDVVIHVSGNPNQVQRIYDLKFPCPRNNRPSWRQSTEGQPHYPNDQGTMYKEALLDGKLDASFVTPKGVQ</sequence>
<protein>
    <recommendedName>
        <fullName evidence="4">Lipoprotein</fullName>
    </recommendedName>
</protein>
<organism evidence="2 3">
    <name type="scientific">Archangium minus</name>
    <dbReference type="NCBI Taxonomy" id="83450"/>
    <lineage>
        <taxon>Bacteria</taxon>
        <taxon>Pseudomonadati</taxon>
        <taxon>Myxococcota</taxon>
        <taxon>Myxococcia</taxon>
        <taxon>Myxococcales</taxon>
        <taxon>Cystobacterineae</taxon>
        <taxon>Archangiaceae</taxon>
        <taxon>Archangium</taxon>
    </lineage>
</organism>
<dbReference type="RefSeq" id="WP_395813357.1">
    <property type="nucleotide sequence ID" value="NZ_CP043494.1"/>
</dbReference>
<gene>
    <name evidence="2" type="ORF">F0U60_02075</name>
</gene>
<keyword evidence="3" id="KW-1185">Reference proteome</keyword>
<feature type="region of interest" description="Disordered" evidence="1">
    <location>
        <begin position="239"/>
        <end position="258"/>
    </location>
</feature>
<evidence type="ECO:0000256" key="1">
    <source>
        <dbReference type="SAM" id="MobiDB-lite"/>
    </source>
</evidence>
<dbReference type="EMBL" id="CP043494">
    <property type="protein sequence ID" value="WNG43013.1"/>
    <property type="molecule type" value="Genomic_DNA"/>
</dbReference>
<dbReference type="Proteomes" id="UP001611383">
    <property type="component" value="Chromosome"/>
</dbReference>